<dbReference type="GO" id="GO:0044183">
    <property type="term" value="F:protein folding chaperone"/>
    <property type="evidence" value="ECO:0007669"/>
    <property type="project" value="TreeGrafter"/>
</dbReference>
<feature type="compositionally biased region" description="Basic residues" evidence="15">
    <location>
        <begin position="530"/>
        <end position="542"/>
    </location>
</feature>
<dbReference type="InterPro" id="IPR027304">
    <property type="entry name" value="Trigger_fact/SurA_dom_sf"/>
</dbReference>
<keyword evidence="7 12" id="KW-0143">Chaperone</keyword>
<dbReference type="SUPFAM" id="SSF54534">
    <property type="entry name" value="FKBP-like"/>
    <property type="match status" value="1"/>
</dbReference>
<dbReference type="InterPro" id="IPR037041">
    <property type="entry name" value="Trigger_fac_C_sf"/>
</dbReference>
<evidence type="ECO:0000313" key="18">
    <source>
        <dbReference type="Proteomes" id="UP000195807"/>
    </source>
</evidence>
<keyword evidence="18" id="KW-1185">Reference proteome</keyword>
<dbReference type="InterPro" id="IPR046357">
    <property type="entry name" value="PPIase_dom_sf"/>
</dbReference>
<sequence>MQISETKNDGLARAYTVKIPAGEIADKVSAEIKKIAPQVRMPGFRPGKVPANLVRKMHGEAIHADVLNKTVRESVDKVMAEHKLRPAMQPAVSLGEDYEEGKDAEVAIELEILPAIDTPKTDDLKLERLVVPVSDEAVDEAVAKFAEGQKSFEDAKKTHKAGEGDQLIIDFVGKLDGEEFEGGKAEDAPLEIGAGRFIPGFEEQLTGVKTGEEKTITVTFPEDYPAAHLAGKEAQFDITVKAVKVPGETKIDDEFAKSLGLEGLDKLKELLKAQLEQETAGLTRTQMKRQLLDALAAGHDFPVPGQMVDAEFEQIWQQLQHEASHEEDPEAAMKEIEAEKDDYRKIAERRVRLGLLLSEIGQANGVEVSSQEMQMLVQQAAQQYRPEDRQRFMEYVRSEPMAAAQLRAPLYEDKVVDFLFDKAEVTEREVTREELQAAIEAEEGAEAEAKPAKKAAAKKPAAKKKADDAVEDEAEAKPAAKKAPAKKKADDTAEDDADAKPAARKAPAKKAAAKADDEGEADDKPAAKKAPAKKAAAKKTSAKKADAE</sequence>
<feature type="compositionally biased region" description="Basic residues" evidence="15">
    <location>
        <begin position="502"/>
        <end position="512"/>
    </location>
</feature>
<dbReference type="OrthoDB" id="9767721at2"/>
<comment type="similarity">
    <text evidence="2 12 14">Belongs to the FKBP-type PPIase family. Tig subfamily.</text>
</comment>
<evidence type="ECO:0000256" key="3">
    <source>
        <dbReference type="ARBA" id="ARBA00013194"/>
    </source>
</evidence>
<feature type="region of interest" description="Disordered" evidence="15">
    <location>
        <begin position="429"/>
        <end position="548"/>
    </location>
</feature>
<dbReference type="NCBIfam" id="TIGR00115">
    <property type="entry name" value="tig"/>
    <property type="match status" value="1"/>
</dbReference>
<dbReference type="GO" id="GO:0051301">
    <property type="term" value="P:cell division"/>
    <property type="evidence" value="ECO:0007669"/>
    <property type="project" value="UniProtKB-KW"/>
</dbReference>
<keyword evidence="5 12" id="KW-0132">Cell division</keyword>
<dbReference type="Pfam" id="PF05697">
    <property type="entry name" value="Trigger_N"/>
    <property type="match status" value="1"/>
</dbReference>
<dbReference type="Gene3D" id="3.10.50.40">
    <property type="match status" value="1"/>
</dbReference>
<keyword evidence="8 12" id="KW-0413">Isomerase</keyword>
<dbReference type="HAMAP" id="MF_00303">
    <property type="entry name" value="Trigger_factor_Tig"/>
    <property type="match status" value="1"/>
</dbReference>
<evidence type="ECO:0000256" key="15">
    <source>
        <dbReference type="SAM" id="MobiDB-lite"/>
    </source>
</evidence>
<dbReference type="InterPro" id="IPR005215">
    <property type="entry name" value="Trig_fac"/>
</dbReference>
<dbReference type="InterPro" id="IPR008880">
    <property type="entry name" value="Trigger_fac_C"/>
</dbReference>
<name>A0A1Z1F8U8_9SPHN</name>
<dbReference type="Proteomes" id="UP000195807">
    <property type="component" value="Chromosome"/>
</dbReference>
<evidence type="ECO:0000256" key="2">
    <source>
        <dbReference type="ARBA" id="ARBA00005464"/>
    </source>
</evidence>
<dbReference type="GO" id="GO:0043022">
    <property type="term" value="F:ribosome binding"/>
    <property type="evidence" value="ECO:0007669"/>
    <property type="project" value="TreeGrafter"/>
</dbReference>
<reference evidence="17 18" key="1">
    <citation type="submission" date="2017-01" db="EMBL/GenBank/DDBJ databases">
        <title>Complete genome sequence of esterase-producing bacterium Croceicoccus marinus E4A9.</title>
        <authorList>
            <person name="Wu Y.-H."/>
            <person name="Cheng H."/>
            <person name="Xu L."/>
            <person name="Huo Y.-Y."/>
            <person name="Wang C.-S."/>
            <person name="Xu X.-W."/>
        </authorList>
    </citation>
    <scope>NUCLEOTIDE SEQUENCE [LARGE SCALE GENOMIC DNA]</scope>
    <source>
        <strain evidence="17 18">E4A9</strain>
    </source>
</reference>
<proteinExistence type="inferred from homology"/>
<evidence type="ECO:0000313" key="17">
    <source>
        <dbReference type="EMBL" id="ARU15156.1"/>
    </source>
</evidence>
<evidence type="ECO:0000256" key="7">
    <source>
        <dbReference type="ARBA" id="ARBA00023186"/>
    </source>
</evidence>
<dbReference type="EMBL" id="CP019602">
    <property type="protein sequence ID" value="ARU15156.1"/>
    <property type="molecule type" value="Genomic_DNA"/>
</dbReference>
<dbReference type="KEGG" id="cman:A9D14_01900"/>
<dbReference type="PROSITE" id="PS50059">
    <property type="entry name" value="FKBP_PPIASE"/>
    <property type="match status" value="1"/>
</dbReference>
<evidence type="ECO:0000256" key="5">
    <source>
        <dbReference type="ARBA" id="ARBA00022618"/>
    </source>
</evidence>
<dbReference type="Pfam" id="PF00254">
    <property type="entry name" value="FKBP_C"/>
    <property type="match status" value="1"/>
</dbReference>
<dbReference type="GO" id="GO:0015031">
    <property type="term" value="P:protein transport"/>
    <property type="evidence" value="ECO:0007669"/>
    <property type="project" value="UniProtKB-UniRule"/>
</dbReference>
<evidence type="ECO:0000256" key="10">
    <source>
        <dbReference type="ARBA" id="ARBA00024849"/>
    </source>
</evidence>
<keyword evidence="12" id="KW-0963">Cytoplasm</keyword>
<dbReference type="SUPFAM" id="SSF102735">
    <property type="entry name" value="Trigger factor ribosome-binding domain"/>
    <property type="match status" value="1"/>
</dbReference>
<feature type="compositionally biased region" description="Basic residues" evidence="15">
    <location>
        <begin position="452"/>
        <end position="463"/>
    </location>
</feature>
<dbReference type="PANTHER" id="PTHR30560">
    <property type="entry name" value="TRIGGER FACTOR CHAPERONE AND PEPTIDYL-PROLYL CIS/TRANS ISOMERASE"/>
    <property type="match status" value="1"/>
</dbReference>
<feature type="domain" description="PPIase FKBP-type" evidence="16">
    <location>
        <begin position="164"/>
        <end position="224"/>
    </location>
</feature>
<dbReference type="PANTHER" id="PTHR30560:SF3">
    <property type="entry name" value="TRIGGER FACTOR-LIKE PROTEIN TIG, CHLOROPLASTIC"/>
    <property type="match status" value="1"/>
</dbReference>
<dbReference type="SUPFAM" id="SSF109998">
    <property type="entry name" value="Triger factor/SurA peptide-binding domain-like"/>
    <property type="match status" value="1"/>
</dbReference>
<dbReference type="InterPro" id="IPR001179">
    <property type="entry name" value="PPIase_FKBP_dom"/>
</dbReference>
<comment type="function">
    <text evidence="10 12">Involved in protein export. Acts as a chaperone by maintaining the newly synthesized protein in an open conformation. Functions as a peptidyl-prolyl cis-trans isomerase.</text>
</comment>
<dbReference type="STRING" id="450378.GCA_001661675_00378"/>
<dbReference type="InterPro" id="IPR008881">
    <property type="entry name" value="Trigger_fac_ribosome-bd_bac"/>
</dbReference>
<evidence type="ECO:0000256" key="11">
    <source>
        <dbReference type="ARBA" id="ARBA00029986"/>
    </source>
</evidence>
<dbReference type="FunFam" id="3.10.50.40:FF:000001">
    <property type="entry name" value="Trigger factor"/>
    <property type="match status" value="1"/>
</dbReference>
<evidence type="ECO:0000259" key="16">
    <source>
        <dbReference type="PROSITE" id="PS50059"/>
    </source>
</evidence>
<dbReference type="Gene3D" id="1.10.3120.10">
    <property type="entry name" value="Trigger factor, C-terminal domain"/>
    <property type="match status" value="1"/>
</dbReference>
<comment type="subcellular location">
    <subcellularLocation>
        <location evidence="12">Cytoplasm</location>
    </subcellularLocation>
    <text evidence="12">About half TF is bound to the ribosome near the polypeptide exit tunnel while the other half is free in the cytoplasm.</text>
</comment>
<dbReference type="Pfam" id="PF05698">
    <property type="entry name" value="Trigger_C"/>
    <property type="match status" value="1"/>
</dbReference>
<organism evidence="17 18">
    <name type="scientific">Croceicoccus marinus</name>
    <dbReference type="NCBI Taxonomy" id="450378"/>
    <lineage>
        <taxon>Bacteria</taxon>
        <taxon>Pseudomonadati</taxon>
        <taxon>Pseudomonadota</taxon>
        <taxon>Alphaproteobacteria</taxon>
        <taxon>Sphingomonadales</taxon>
        <taxon>Erythrobacteraceae</taxon>
        <taxon>Croceicoccus</taxon>
    </lineage>
</organism>
<gene>
    <name evidence="12" type="primary">tig</name>
    <name evidence="17" type="ORF">A9D14_01900</name>
</gene>
<evidence type="ECO:0000256" key="1">
    <source>
        <dbReference type="ARBA" id="ARBA00000971"/>
    </source>
</evidence>
<dbReference type="GO" id="GO:0005737">
    <property type="term" value="C:cytoplasm"/>
    <property type="evidence" value="ECO:0007669"/>
    <property type="project" value="UniProtKB-SubCell"/>
</dbReference>
<protein>
    <recommendedName>
        <fullName evidence="4 12">Trigger factor</fullName>
        <shortName evidence="12">TF</shortName>
        <ecNumber evidence="3 12">5.2.1.8</ecNumber>
    </recommendedName>
    <alternativeName>
        <fullName evidence="11 12">PPIase</fullName>
    </alternativeName>
</protein>
<comment type="domain">
    <text evidence="12">Consists of 3 domains; the N-terminus binds the ribosome, the middle domain has PPIase activity, while the C-terminus has intrinsic chaperone activity on its own.</text>
</comment>
<dbReference type="InterPro" id="IPR036611">
    <property type="entry name" value="Trigger_fac_ribosome-bd_sf"/>
</dbReference>
<evidence type="ECO:0000256" key="12">
    <source>
        <dbReference type="HAMAP-Rule" id="MF_00303"/>
    </source>
</evidence>
<dbReference type="AlphaFoldDB" id="A0A1Z1F8U8"/>
<evidence type="ECO:0000256" key="13">
    <source>
        <dbReference type="PROSITE-ProRule" id="PRU00277"/>
    </source>
</evidence>
<evidence type="ECO:0000256" key="6">
    <source>
        <dbReference type="ARBA" id="ARBA00023110"/>
    </source>
</evidence>
<evidence type="ECO:0000256" key="14">
    <source>
        <dbReference type="RuleBase" id="RU003914"/>
    </source>
</evidence>
<keyword evidence="6 12" id="KW-0697">Rotamase</keyword>
<comment type="catalytic activity">
    <reaction evidence="1 12 13">
        <text>[protein]-peptidylproline (omega=180) = [protein]-peptidylproline (omega=0)</text>
        <dbReference type="Rhea" id="RHEA:16237"/>
        <dbReference type="Rhea" id="RHEA-COMP:10747"/>
        <dbReference type="Rhea" id="RHEA-COMP:10748"/>
        <dbReference type="ChEBI" id="CHEBI:83833"/>
        <dbReference type="ChEBI" id="CHEBI:83834"/>
        <dbReference type="EC" id="5.2.1.8"/>
    </reaction>
</comment>
<evidence type="ECO:0000256" key="9">
    <source>
        <dbReference type="ARBA" id="ARBA00023306"/>
    </source>
</evidence>
<dbReference type="RefSeq" id="WP_066842470.1">
    <property type="nucleotide sequence ID" value="NZ_CP019602.1"/>
</dbReference>
<evidence type="ECO:0000256" key="8">
    <source>
        <dbReference type="ARBA" id="ARBA00023235"/>
    </source>
</evidence>
<dbReference type="GO" id="GO:0003755">
    <property type="term" value="F:peptidyl-prolyl cis-trans isomerase activity"/>
    <property type="evidence" value="ECO:0007669"/>
    <property type="project" value="UniProtKB-UniRule"/>
</dbReference>
<dbReference type="GO" id="GO:0051083">
    <property type="term" value="P:'de novo' cotranslational protein folding"/>
    <property type="evidence" value="ECO:0007669"/>
    <property type="project" value="TreeGrafter"/>
</dbReference>
<accession>A0A1Z1F8U8</accession>
<keyword evidence="9 12" id="KW-0131">Cell cycle</keyword>
<dbReference type="GO" id="GO:0043335">
    <property type="term" value="P:protein unfolding"/>
    <property type="evidence" value="ECO:0007669"/>
    <property type="project" value="TreeGrafter"/>
</dbReference>
<dbReference type="Gene3D" id="3.30.70.1050">
    <property type="entry name" value="Trigger factor ribosome-binding domain"/>
    <property type="match status" value="1"/>
</dbReference>
<dbReference type="EC" id="5.2.1.8" evidence="3 12"/>
<evidence type="ECO:0000256" key="4">
    <source>
        <dbReference type="ARBA" id="ARBA00016902"/>
    </source>
</evidence>